<sequence length="56" mass="6397">MDEDQKNAIKELLLKREREKTATAELAKQWLVEEGLLNRDGKLQPQFGGEGKAEQD</sequence>
<protein>
    <submittedName>
        <fullName evidence="1">Uncharacterized protein</fullName>
    </submittedName>
</protein>
<evidence type="ECO:0000313" key="1">
    <source>
        <dbReference type="EMBL" id="MDX8494188.1"/>
    </source>
</evidence>
<dbReference type="EMBL" id="JAVIJC010000024">
    <property type="protein sequence ID" value="MDX8494188.1"/>
    <property type="molecule type" value="Genomic_DNA"/>
</dbReference>
<comment type="caution">
    <text evidence="1">The sequence shown here is derived from an EMBL/GenBank/DDBJ whole genome shotgun (WGS) entry which is preliminary data.</text>
</comment>
<gene>
    <name evidence="1" type="ORF">RFN29_21715</name>
</gene>
<accession>A0ABU4Z4K1</accession>
<name>A0ABU4Z4K1_9HYPH</name>
<dbReference type="Proteomes" id="UP001271249">
    <property type="component" value="Unassembled WGS sequence"/>
</dbReference>
<keyword evidence="2" id="KW-1185">Reference proteome</keyword>
<proteinExistence type="predicted"/>
<evidence type="ECO:0000313" key="2">
    <source>
        <dbReference type="Proteomes" id="UP001271249"/>
    </source>
</evidence>
<reference evidence="1 2" key="1">
    <citation type="submission" date="2023-08" db="EMBL/GenBank/DDBJ databases">
        <title>Implementing the SeqCode for naming new Mesorhizobium species isolated from Vachellia karroo root nodules.</title>
        <authorList>
            <person name="Van Lill M."/>
        </authorList>
    </citation>
    <scope>NUCLEOTIDE SEQUENCE [LARGE SCALE GENOMIC DNA]</scope>
    <source>
        <strain evidence="1 2">VK22B</strain>
    </source>
</reference>
<organism evidence="1 2">
    <name type="scientific">Mesorhizobium captivum</name>
    <dbReference type="NCBI Taxonomy" id="3072319"/>
    <lineage>
        <taxon>Bacteria</taxon>
        <taxon>Pseudomonadati</taxon>
        <taxon>Pseudomonadota</taxon>
        <taxon>Alphaproteobacteria</taxon>
        <taxon>Hyphomicrobiales</taxon>
        <taxon>Phyllobacteriaceae</taxon>
        <taxon>Mesorhizobium</taxon>
    </lineage>
</organism>
<dbReference type="RefSeq" id="WP_320228060.1">
    <property type="nucleotide sequence ID" value="NZ_JAVIJC010000024.1"/>
</dbReference>